<accession>A0A2A2LKZ3</accession>
<dbReference type="EMBL" id="LIAE01006629">
    <property type="protein sequence ID" value="PAV86829.1"/>
    <property type="molecule type" value="Genomic_DNA"/>
</dbReference>
<comment type="caution">
    <text evidence="2">The sequence shown here is derived from an EMBL/GenBank/DDBJ whole genome shotgun (WGS) entry which is preliminary data.</text>
</comment>
<feature type="compositionally biased region" description="Basic and acidic residues" evidence="1">
    <location>
        <begin position="21"/>
        <end position="37"/>
    </location>
</feature>
<organism evidence="2 3">
    <name type="scientific">Diploscapter pachys</name>
    <dbReference type="NCBI Taxonomy" id="2018661"/>
    <lineage>
        <taxon>Eukaryota</taxon>
        <taxon>Metazoa</taxon>
        <taxon>Ecdysozoa</taxon>
        <taxon>Nematoda</taxon>
        <taxon>Chromadorea</taxon>
        <taxon>Rhabditida</taxon>
        <taxon>Rhabditina</taxon>
        <taxon>Rhabditomorpha</taxon>
        <taxon>Rhabditoidea</taxon>
        <taxon>Rhabditidae</taxon>
        <taxon>Diploscapter</taxon>
    </lineage>
</organism>
<evidence type="ECO:0000256" key="1">
    <source>
        <dbReference type="SAM" id="MobiDB-lite"/>
    </source>
</evidence>
<proteinExistence type="predicted"/>
<evidence type="ECO:0000313" key="3">
    <source>
        <dbReference type="Proteomes" id="UP000218231"/>
    </source>
</evidence>
<dbReference type="OrthoDB" id="10490902at2759"/>
<sequence length="308" mass="33138">MWGEFRGLAGGSDERTLCFERRRGEEQTSQLKERDSPARSCRSQKRTTGREEKTVDAFLAIAVVGLSGSAGCAPIVLSQVSCTLPQASDSFPFAAVFFSSISTRIVSPIRKRLTSSSLSPNPSMMEVFVMTAELVSFANFSAASDCLYLALGSRTQGTDRPRHQLNALLVSVEIGQQTLNQQFGFHLLQLLHCLGEMRGSSIRNEATALAVFSGSIGSSGGGLLAVLTEQNRHPLVQVSPMSMIVAVDRLPSSCPPPQHSPKFGHLASSQTVASLSPFSCFFSLATLSFMLGRICNSFHPTHFIAICG</sequence>
<dbReference type="AlphaFoldDB" id="A0A2A2LKZ3"/>
<reference evidence="2 3" key="1">
    <citation type="journal article" date="2017" name="Curr. Biol.">
        <title>Genome architecture and evolution of a unichromosomal asexual nematode.</title>
        <authorList>
            <person name="Fradin H."/>
            <person name="Zegar C."/>
            <person name="Gutwein M."/>
            <person name="Lucas J."/>
            <person name="Kovtun M."/>
            <person name="Corcoran D."/>
            <person name="Baugh L.R."/>
            <person name="Kiontke K."/>
            <person name="Gunsalus K."/>
            <person name="Fitch D.H."/>
            <person name="Piano F."/>
        </authorList>
    </citation>
    <scope>NUCLEOTIDE SEQUENCE [LARGE SCALE GENOMIC DNA]</scope>
    <source>
        <strain evidence="2">PF1309</strain>
    </source>
</reference>
<keyword evidence="3" id="KW-1185">Reference proteome</keyword>
<evidence type="ECO:0000313" key="2">
    <source>
        <dbReference type="EMBL" id="PAV86829.1"/>
    </source>
</evidence>
<gene>
    <name evidence="2" type="ORF">WR25_04604</name>
</gene>
<protein>
    <submittedName>
        <fullName evidence="2">Uncharacterized protein</fullName>
    </submittedName>
</protein>
<dbReference type="Proteomes" id="UP000218231">
    <property type="component" value="Unassembled WGS sequence"/>
</dbReference>
<feature type="region of interest" description="Disordered" evidence="1">
    <location>
        <begin position="21"/>
        <end position="48"/>
    </location>
</feature>
<name>A0A2A2LKZ3_9BILA</name>